<dbReference type="EMBL" id="WNKQ01000014">
    <property type="protein sequence ID" value="KAF5846930.1"/>
    <property type="molecule type" value="Genomic_DNA"/>
</dbReference>
<evidence type="ECO:0000256" key="1">
    <source>
        <dbReference type="SAM" id="SignalP"/>
    </source>
</evidence>
<feature type="chain" id="PRO_5034240465" description="Secreted protein" evidence="1">
    <location>
        <begin position="24"/>
        <end position="231"/>
    </location>
</feature>
<evidence type="ECO:0000313" key="2">
    <source>
        <dbReference type="EMBL" id="KAF5846930.1"/>
    </source>
</evidence>
<name>A0A8H6DUH5_COCSA</name>
<accession>A0A8H6DUH5</accession>
<gene>
    <name evidence="2" type="ORF">GGP41_003164</name>
</gene>
<feature type="signal peptide" evidence="1">
    <location>
        <begin position="1"/>
        <end position="23"/>
    </location>
</feature>
<dbReference type="AlphaFoldDB" id="A0A8H6DUH5"/>
<organism evidence="2 3">
    <name type="scientific">Cochliobolus sativus</name>
    <name type="common">Common root rot and spot blotch fungus</name>
    <name type="synonym">Bipolaris sorokiniana</name>
    <dbReference type="NCBI Taxonomy" id="45130"/>
    <lineage>
        <taxon>Eukaryota</taxon>
        <taxon>Fungi</taxon>
        <taxon>Dikarya</taxon>
        <taxon>Ascomycota</taxon>
        <taxon>Pezizomycotina</taxon>
        <taxon>Dothideomycetes</taxon>
        <taxon>Pleosporomycetidae</taxon>
        <taxon>Pleosporales</taxon>
        <taxon>Pleosporineae</taxon>
        <taxon>Pleosporaceae</taxon>
        <taxon>Bipolaris</taxon>
    </lineage>
</organism>
<evidence type="ECO:0008006" key="4">
    <source>
        <dbReference type="Google" id="ProtNLM"/>
    </source>
</evidence>
<comment type="caution">
    <text evidence="2">The sequence shown here is derived from an EMBL/GenBank/DDBJ whole genome shotgun (WGS) entry which is preliminary data.</text>
</comment>
<reference evidence="2" key="1">
    <citation type="submission" date="2019-11" db="EMBL/GenBank/DDBJ databases">
        <title>Bipolaris sorokiniana Genome sequencing.</title>
        <authorList>
            <person name="Wang H."/>
        </authorList>
    </citation>
    <scope>NUCLEOTIDE SEQUENCE</scope>
</reference>
<proteinExistence type="predicted"/>
<dbReference type="Proteomes" id="UP000624244">
    <property type="component" value="Unassembled WGS sequence"/>
</dbReference>
<sequence>MVLRMPILLHYTTCLLLLPPSSSQHPAQPAAHGAPMVASPSPSVCIAVIYSSRKPSARALCRLGRQAIAWRLPCALAPQCEMTYAGQDPVSTRRPMLAALTALVRCPALHCTALAPIPRDRRRLCPLVLPCPCSNPSLTCCYCCYSAAASAASTPLRLRAGSETRFHPANSPRRHACLPVPAHPPIPQPAVGALSLAPSQPRCLPATRLLGMTLMLNVIPSPVNPRLTTVL</sequence>
<protein>
    <recommendedName>
        <fullName evidence="4">Secreted protein</fullName>
    </recommendedName>
</protein>
<keyword evidence="1" id="KW-0732">Signal</keyword>
<evidence type="ECO:0000313" key="3">
    <source>
        <dbReference type="Proteomes" id="UP000624244"/>
    </source>
</evidence>